<organism evidence="6 7">
    <name type="scientific">Apiospora rasikravindrae</name>
    <dbReference type="NCBI Taxonomy" id="990691"/>
    <lineage>
        <taxon>Eukaryota</taxon>
        <taxon>Fungi</taxon>
        <taxon>Dikarya</taxon>
        <taxon>Ascomycota</taxon>
        <taxon>Pezizomycotina</taxon>
        <taxon>Sordariomycetes</taxon>
        <taxon>Xylariomycetidae</taxon>
        <taxon>Amphisphaeriales</taxon>
        <taxon>Apiosporaceae</taxon>
        <taxon>Apiospora</taxon>
    </lineage>
</organism>
<dbReference type="PANTHER" id="PTHR33365">
    <property type="entry name" value="YALI0B05434P"/>
    <property type="match status" value="1"/>
</dbReference>
<reference evidence="6 7" key="1">
    <citation type="submission" date="2023-01" db="EMBL/GenBank/DDBJ databases">
        <title>Analysis of 21 Apiospora genomes using comparative genomics revels a genus with tremendous synthesis potential of carbohydrate active enzymes and secondary metabolites.</title>
        <authorList>
            <person name="Sorensen T."/>
        </authorList>
    </citation>
    <scope>NUCLEOTIDE SEQUENCE [LARGE SCALE GENOMIC DNA]</scope>
    <source>
        <strain evidence="6 7">CBS 33761</strain>
    </source>
</reference>
<evidence type="ECO:0000256" key="4">
    <source>
        <dbReference type="SAM" id="MobiDB-lite"/>
    </source>
</evidence>
<evidence type="ECO:0000256" key="1">
    <source>
        <dbReference type="ARBA" id="ARBA00004685"/>
    </source>
</evidence>
<evidence type="ECO:0000256" key="3">
    <source>
        <dbReference type="ARBA" id="ARBA00035112"/>
    </source>
</evidence>
<dbReference type="InterPro" id="IPR021765">
    <property type="entry name" value="UstYa-like"/>
</dbReference>
<comment type="caution">
    <text evidence="6">The sequence shown here is derived from an EMBL/GenBank/DDBJ whole genome shotgun (WGS) entry which is preliminary data.</text>
</comment>
<keyword evidence="5" id="KW-0812">Transmembrane</keyword>
<comment type="pathway">
    <text evidence="1">Mycotoxin biosynthesis.</text>
</comment>
<sequence>MEPGKQERDEEEQAFLPQSEFGDHGGTSPRPHSPRKTATWWWRLLLDLAMAGTIVVLLFFPPFPARDTIRRSPVPRLPRKIYTFRDDPRYMRGDMFFNESDTLHTLNHWIELSSGRHSIPISQVEKTNHSPHASTGSRGYVVIKDADRFDLPDPYTVAIDRETEGPGYMMSAFHQLHCLSYLAEHLQQGYAGVNLTEEVAHHTAHCFNYLRQGIMCSADTTLEGKTEAGPGEGSEHECVDYDALLEWANSHSAAKWRGNLPDEAVL</sequence>
<dbReference type="Proteomes" id="UP001444661">
    <property type="component" value="Unassembled WGS sequence"/>
</dbReference>
<proteinExistence type="inferred from homology"/>
<name>A0ABR1TYT8_9PEZI</name>
<keyword evidence="5" id="KW-1133">Transmembrane helix</keyword>
<accession>A0ABR1TYT8</accession>
<dbReference type="Pfam" id="PF11807">
    <property type="entry name" value="UstYa"/>
    <property type="match status" value="1"/>
</dbReference>
<feature type="transmembrane region" description="Helical" evidence="5">
    <location>
        <begin position="40"/>
        <end position="60"/>
    </location>
</feature>
<evidence type="ECO:0000256" key="5">
    <source>
        <dbReference type="SAM" id="Phobius"/>
    </source>
</evidence>
<protein>
    <recommendedName>
        <fullName evidence="8">Oxidase ustYa</fullName>
    </recommendedName>
</protein>
<evidence type="ECO:0000256" key="2">
    <source>
        <dbReference type="ARBA" id="ARBA00023002"/>
    </source>
</evidence>
<dbReference type="EMBL" id="JAQQWK010000002">
    <property type="protein sequence ID" value="KAK8051840.1"/>
    <property type="molecule type" value="Genomic_DNA"/>
</dbReference>
<evidence type="ECO:0000313" key="6">
    <source>
        <dbReference type="EMBL" id="KAK8051840.1"/>
    </source>
</evidence>
<keyword evidence="2" id="KW-0560">Oxidoreductase</keyword>
<gene>
    <name evidence="6" type="ORF">PG993_003225</name>
</gene>
<keyword evidence="7" id="KW-1185">Reference proteome</keyword>
<evidence type="ECO:0000313" key="7">
    <source>
        <dbReference type="Proteomes" id="UP001444661"/>
    </source>
</evidence>
<comment type="similarity">
    <text evidence="3">Belongs to the ustYa family.</text>
</comment>
<keyword evidence="5" id="KW-0472">Membrane</keyword>
<dbReference type="PANTHER" id="PTHR33365:SF11">
    <property type="entry name" value="TAT PATHWAY SIGNAL SEQUENCE"/>
    <property type="match status" value="1"/>
</dbReference>
<evidence type="ECO:0008006" key="8">
    <source>
        <dbReference type="Google" id="ProtNLM"/>
    </source>
</evidence>
<feature type="region of interest" description="Disordered" evidence="4">
    <location>
        <begin position="1"/>
        <end position="34"/>
    </location>
</feature>